<dbReference type="Proteomes" id="UP000075884">
    <property type="component" value="Unassembled WGS sequence"/>
</dbReference>
<name>A0A182NJV2_9DIPT</name>
<accession>A0A182NJV2</accession>
<reference evidence="3" key="2">
    <citation type="submission" date="2020-05" db="UniProtKB">
        <authorList>
            <consortium name="EnsemblMetazoa"/>
        </authorList>
    </citation>
    <scope>IDENTIFICATION</scope>
    <source>
        <strain evidence="3">WRAIR2</strain>
    </source>
</reference>
<dbReference type="VEuPathDB" id="VectorBase:ADIR007932"/>
<dbReference type="STRING" id="7168.A0A182NJV2"/>
<feature type="compositionally biased region" description="Basic and acidic residues" evidence="1">
    <location>
        <begin position="37"/>
        <end position="46"/>
    </location>
</feature>
<dbReference type="AlphaFoldDB" id="A0A182NJV2"/>
<protein>
    <submittedName>
        <fullName evidence="3">Uncharacterized protein</fullName>
    </submittedName>
</protein>
<keyword evidence="2" id="KW-0472">Membrane</keyword>
<evidence type="ECO:0000256" key="2">
    <source>
        <dbReference type="SAM" id="Phobius"/>
    </source>
</evidence>
<evidence type="ECO:0000313" key="3">
    <source>
        <dbReference type="EnsemblMetazoa" id="ADIR007932-PA"/>
    </source>
</evidence>
<feature type="region of interest" description="Disordered" evidence="1">
    <location>
        <begin position="1"/>
        <end position="69"/>
    </location>
</feature>
<feature type="compositionally biased region" description="Polar residues" evidence="1">
    <location>
        <begin position="47"/>
        <end position="60"/>
    </location>
</feature>
<proteinExistence type="predicted"/>
<dbReference type="EnsemblMetazoa" id="ADIR007932-RA">
    <property type="protein sequence ID" value="ADIR007932-PA"/>
    <property type="gene ID" value="ADIR007932"/>
</dbReference>
<evidence type="ECO:0000313" key="4">
    <source>
        <dbReference type="Proteomes" id="UP000075884"/>
    </source>
</evidence>
<keyword evidence="2" id="KW-0812">Transmembrane</keyword>
<feature type="transmembrane region" description="Helical" evidence="2">
    <location>
        <begin position="79"/>
        <end position="100"/>
    </location>
</feature>
<sequence length="211" mass="22024">MTPLPTTPERDGRSRTSDIQFLSGSILERPVNGGPKPSDRQPEKHSSSTPPSVTKQLQQLPSNSHVPSHSNPKLKMFKLLALPLFFAAVSAGYLGAPLAYSAPAYAHAPLAAAYHAPLAYHSPVVKTVAAPVAYAAPAYHAAPLVKAVAPVATSYANTYKVSVKAPVAYAAPAVVSHAPVAYAAPAYAAPAYAAPAYAHHAPLAYAHGYYH</sequence>
<reference evidence="4" key="1">
    <citation type="submission" date="2013-03" db="EMBL/GenBank/DDBJ databases">
        <title>The Genome Sequence of Anopheles dirus WRAIR2.</title>
        <authorList>
            <consortium name="The Broad Institute Genomics Platform"/>
            <person name="Neafsey D.E."/>
            <person name="Walton C."/>
            <person name="Walker B."/>
            <person name="Young S.K."/>
            <person name="Zeng Q."/>
            <person name="Gargeya S."/>
            <person name="Fitzgerald M."/>
            <person name="Haas B."/>
            <person name="Abouelleil A."/>
            <person name="Allen A.W."/>
            <person name="Alvarado L."/>
            <person name="Arachchi H.M."/>
            <person name="Berlin A.M."/>
            <person name="Chapman S.B."/>
            <person name="Gainer-Dewar J."/>
            <person name="Goldberg J."/>
            <person name="Griggs A."/>
            <person name="Gujja S."/>
            <person name="Hansen M."/>
            <person name="Howarth C."/>
            <person name="Imamovic A."/>
            <person name="Ireland A."/>
            <person name="Larimer J."/>
            <person name="McCowan C."/>
            <person name="Murphy C."/>
            <person name="Pearson M."/>
            <person name="Poon T.W."/>
            <person name="Priest M."/>
            <person name="Roberts A."/>
            <person name="Saif S."/>
            <person name="Shea T."/>
            <person name="Sisk P."/>
            <person name="Sykes S."/>
            <person name="Wortman J."/>
            <person name="Nusbaum C."/>
            <person name="Birren B."/>
        </authorList>
    </citation>
    <scope>NUCLEOTIDE SEQUENCE [LARGE SCALE GENOMIC DNA]</scope>
    <source>
        <strain evidence="4">WRAIR2</strain>
    </source>
</reference>
<keyword evidence="4" id="KW-1185">Reference proteome</keyword>
<keyword evidence="2" id="KW-1133">Transmembrane helix</keyword>
<evidence type="ECO:0000256" key="1">
    <source>
        <dbReference type="SAM" id="MobiDB-lite"/>
    </source>
</evidence>
<organism evidence="3 4">
    <name type="scientific">Anopheles dirus</name>
    <dbReference type="NCBI Taxonomy" id="7168"/>
    <lineage>
        <taxon>Eukaryota</taxon>
        <taxon>Metazoa</taxon>
        <taxon>Ecdysozoa</taxon>
        <taxon>Arthropoda</taxon>
        <taxon>Hexapoda</taxon>
        <taxon>Insecta</taxon>
        <taxon>Pterygota</taxon>
        <taxon>Neoptera</taxon>
        <taxon>Endopterygota</taxon>
        <taxon>Diptera</taxon>
        <taxon>Nematocera</taxon>
        <taxon>Culicoidea</taxon>
        <taxon>Culicidae</taxon>
        <taxon>Anophelinae</taxon>
        <taxon>Anopheles</taxon>
    </lineage>
</organism>